<protein>
    <recommendedName>
        <fullName evidence="12">Bidirectional sugar transporter SWEET</fullName>
    </recommendedName>
</protein>
<dbReference type="InterPro" id="IPR004316">
    <property type="entry name" value="SWEET_rpt"/>
</dbReference>
<comment type="function">
    <text evidence="10">Mediates both low-affinity uptake and efflux of sugar across the plasma membrane.</text>
</comment>
<feature type="transmembrane region" description="Helical" evidence="12">
    <location>
        <begin position="131"/>
        <end position="153"/>
    </location>
</feature>
<evidence type="ECO:0000256" key="7">
    <source>
        <dbReference type="ARBA" id="ARBA00022737"/>
    </source>
</evidence>
<gene>
    <name evidence="13" type="ORF">QYE76_058869</name>
</gene>
<evidence type="ECO:0000256" key="1">
    <source>
        <dbReference type="ARBA" id="ARBA00004651"/>
    </source>
</evidence>
<evidence type="ECO:0000256" key="4">
    <source>
        <dbReference type="ARBA" id="ARBA00022475"/>
    </source>
</evidence>
<dbReference type="Proteomes" id="UP001231189">
    <property type="component" value="Unassembled WGS sequence"/>
</dbReference>
<feature type="transmembrane region" description="Helical" evidence="12">
    <location>
        <begin position="192"/>
        <end position="213"/>
    </location>
</feature>
<feature type="transmembrane region" description="Helical" evidence="12">
    <location>
        <begin position="6"/>
        <end position="33"/>
    </location>
</feature>
<proteinExistence type="inferred from homology"/>
<comment type="caution">
    <text evidence="13">The sequence shown here is derived from an EMBL/GenBank/DDBJ whole genome shotgun (WGS) entry which is preliminary data.</text>
</comment>
<evidence type="ECO:0000313" key="14">
    <source>
        <dbReference type="Proteomes" id="UP001231189"/>
    </source>
</evidence>
<dbReference type="EMBL" id="JAUUTY010000003">
    <property type="protein sequence ID" value="KAK1670710.1"/>
    <property type="molecule type" value="Genomic_DNA"/>
</dbReference>
<evidence type="ECO:0000256" key="2">
    <source>
        <dbReference type="ARBA" id="ARBA00007809"/>
    </source>
</evidence>
<evidence type="ECO:0000313" key="13">
    <source>
        <dbReference type="EMBL" id="KAK1670710.1"/>
    </source>
</evidence>
<feature type="transmembrane region" description="Helical" evidence="12">
    <location>
        <begin position="165"/>
        <end position="186"/>
    </location>
</feature>
<keyword evidence="9 12" id="KW-0472">Membrane</keyword>
<keyword evidence="5 12" id="KW-0762">Sugar transport</keyword>
<dbReference type="PANTHER" id="PTHR10791">
    <property type="entry name" value="RAG1-ACTIVATING PROTEIN 1"/>
    <property type="match status" value="1"/>
</dbReference>
<dbReference type="Pfam" id="PF03083">
    <property type="entry name" value="MtN3_slv"/>
    <property type="match status" value="2"/>
</dbReference>
<keyword evidence="4" id="KW-1003">Cell membrane</keyword>
<dbReference type="FunFam" id="1.20.1280.290:FF:000001">
    <property type="entry name" value="Bidirectional sugar transporter SWEET"/>
    <property type="match status" value="1"/>
</dbReference>
<accession>A0AAD8T7X2</accession>
<feature type="transmembrane region" description="Helical" evidence="12">
    <location>
        <begin position="100"/>
        <end position="125"/>
    </location>
</feature>
<dbReference type="PANTHER" id="PTHR10791:SF30">
    <property type="entry name" value="SUGAR TRANSPORTER SWEET1"/>
    <property type="match status" value="1"/>
</dbReference>
<evidence type="ECO:0000256" key="12">
    <source>
        <dbReference type="RuleBase" id="RU910715"/>
    </source>
</evidence>
<comment type="subcellular location">
    <subcellularLocation>
        <location evidence="1 12">Cell membrane</location>
        <topology evidence="1 12">Multi-pass membrane protein</topology>
    </subcellularLocation>
</comment>
<feature type="transmembrane region" description="Helical" evidence="12">
    <location>
        <begin position="45"/>
        <end position="65"/>
    </location>
</feature>
<name>A0AAD8T7X2_LOLMU</name>
<evidence type="ECO:0000256" key="5">
    <source>
        <dbReference type="ARBA" id="ARBA00022597"/>
    </source>
</evidence>
<dbReference type="AlphaFoldDB" id="A0AAD8T7X2"/>
<comment type="function">
    <text evidence="12">Mediates both low-affinity uptake and efflux of sugar across the membrane.</text>
</comment>
<evidence type="ECO:0000256" key="3">
    <source>
        <dbReference type="ARBA" id="ARBA00022448"/>
    </source>
</evidence>
<dbReference type="FunFam" id="1.20.1280.290:FF:000002">
    <property type="entry name" value="Bidirectional sugar transporter SWEET"/>
    <property type="match status" value="1"/>
</dbReference>
<dbReference type="Gene3D" id="1.20.1280.290">
    <property type="match status" value="2"/>
</dbReference>
<keyword evidence="6 12" id="KW-0812">Transmembrane</keyword>
<sequence>MVSADVARSVVGIVGNVISFGLFLSPVPTFWGIIKKKDVEEFSPVPYLATIFNCMLWVFYGLPLVHPNSTLVITINGIGLAIEAAYLVTFLLYAPNRKRLWVLAVLAAEAVVMAALVTGVLLGAHTHDRRSMIVGILCVIANTCMYLAPLSVMGKVIKTKSVEYMPFYLSFVGLLNGGCWTAYALIKFDLYITIPNGLGVLFSIAQLILYGCYYKSTPKKAKNVELPTSADKTLSTNVSITIHDEDDDDDA</sequence>
<evidence type="ECO:0000256" key="6">
    <source>
        <dbReference type="ARBA" id="ARBA00022692"/>
    </source>
</evidence>
<feature type="transmembrane region" description="Helical" evidence="12">
    <location>
        <begin position="71"/>
        <end position="93"/>
    </location>
</feature>
<evidence type="ECO:0000256" key="11">
    <source>
        <dbReference type="ARBA" id="ARBA00038715"/>
    </source>
</evidence>
<keyword evidence="8 12" id="KW-1133">Transmembrane helix</keyword>
<dbReference type="GO" id="GO:0005886">
    <property type="term" value="C:plasma membrane"/>
    <property type="evidence" value="ECO:0007669"/>
    <property type="project" value="UniProtKB-SubCell"/>
</dbReference>
<dbReference type="GO" id="GO:0051119">
    <property type="term" value="F:sugar transmembrane transporter activity"/>
    <property type="evidence" value="ECO:0007669"/>
    <property type="project" value="InterPro"/>
</dbReference>
<organism evidence="13 14">
    <name type="scientific">Lolium multiflorum</name>
    <name type="common">Italian ryegrass</name>
    <name type="synonym">Lolium perenne subsp. multiflorum</name>
    <dbReference type="NCBI Taxonomy" id="4521"/>
    <lineage>
        <taxon>Eukaryota</taxon>
        <taxon>Viridiplantae</taxon>
        <taxon>Streptophyta</taxon>
        <taxon>Embryophyta</taxon>
        <taxon>Tracheophyta</taxon>
        <taxon>Spermatophyta</taxon>
        <taxon>Magnoliopsida</taxon>
        <taxon>Liliopsida</taxon>
        <taxon>Poales</taxon>
        <taxon>Poaceae</taxon>
        <taxon>BOP clade</taxon>
        <taxon>Pooideae</taxon>
        <taxon>Poodae</taxon>
        <taxon>Poeae</taxon>
        <taxon>Poeae Chloroplast Group 2 (Poeae type)</taxon>
        <taxon>Loliodinae</taxon>
        <taxon>Loliinae</taxon>
        <taxon>Lolium</taxon>
    </lineage>
</organism>
<reference evidence="13" key="1">
    <citation type="submission" date="2023-07" db="EMBL/GenBank/DDBJ databases">
        <title>A chromosome-level genome assembly of Lolium multiflorum.</title>
        <authorList>
            <person name="Chen Y."/>
            <person name="Copetti D."/>
            <person name="Kolliker R."/>
            <person name="Studer B."/>
        </authorList>
    </citation>
    <scope>NUCLEOTIDE SEQUENCE</scope>
    <source>
        <strain evidence="13">02402/16</strain>
        <tissue evidence="13">Leaf</tissue>
    </source>
</reference>
<evidence type="ECO:0000256" key="9">
    <source>
        <dbReference type="ARBA" id="ARBA00023136"/>
    </source>
</evidence>
<comment type="subunit">
    <text evidence="11">Forms homooligomers and/or heterooligomers.</text>
</comment>
<dbReference type="InterPro" id="IPR047664">
    <property type="entry name" value="SWEET"/>
</dbReference>
<comment type="similarity">
    <text evidence="2 12">Belongs to the SWEET sugar transporter family.</text>
</comment>
<evidence type="ECO:0000256" key="8">
    <source>
        <dbReference type="ARBA" id="ARBA00022989"/>
    </source>
</evidence>
<keyword evidence="3 12" id="KW-0813">Transport</keyword>
<keyword evidence="7" id="KW-0677">Repeat</keyword>
<keyword evidence="14" id="KW-1185">Reference proteome</keyword>
<evidence type="ECO:0000256" key="10">
    <source>
        <dbReference type="ARBA" id="ARBA00037238"/>
    </source>
</evidence>